<evidence type="ECO:0000259" key="3">
    <source>
        <dbReference type="PROSITE" id="PS50102"/>
    </source>
</evidence>
<protein>
    <recommendedName>
        <fullName evidence="3">RRM domain-containing protein</fullName>
    </recommendedName>
</protein>
<sequence length="396" mass="45655">MRVGKRVVQDGPEEDIETEGERYLHSLAKKQMMTDITLKKQFSQHRQFSTTSAFKPHVDTLVGVVQLKDYQKTDHLDARIEELSRYGLTNNEIQLKIKHETGKLSEMRSGVLINPDIEKEQLTIIDAKISEKKSADSFPVQFSDVQKVTRHEMDLEKAICSTKDGKLSKHLVVQKDYEKSNPLSMVPDLMTEMEDKINSKFRERRRERKRNKKYGESVDKMKAEISSELKEGNSLATEECQEYKGPYGEWELVLPPPKDKNIVLGPLPLGTSRSIKTTHVIEQIPEKEILDNRLTCEEIKQIPKFENYHKGVANNVLYIKNIDNKVTEEDLISVFGRFRQDDQPSIQYKLMTGRMRGQAFITFHDTPTAATALEMINGYKLKDKHLIIQYGKPSNK</sequence>
<dbReference type="GeneID" id="20229925"/>
<dbReference type="GO" id="GO:0000398">
    <property type="term" value="P:mRNA splicing, via spliceosome"/>
    <property type="evidence" value="ECO:0007669"/>
    <property type="project" value="TreeGrafter"/>
</dbReference>
<gene>
    <name evidence="4" type="ORF">LOTGIDRAFT_104984</name>
</gene>
<evidence type="ECO:0000256" key="1">
    <source>
        <dbReference type="ARBA" id="ARBA00022884"/>
    </source>
</evidence>
<dbReference type="SMART" id="SM00360">
    <property type="entry name" value="RRM"/>
    <property type="match status" value="1"/>
</dbReference>
<proteinExistence type="predicted"/>
<dbReference type="SUPFAM" id="SSF54928">
    <property type="entry name" value="RNA-binding domain, RBD"/>
    <property type="match status" value="1"/>
</dbReference>
<feature type="domain" description="RRM" evidence="3">
    <location>
        <begin position="315"/>
        <end position="393"/>
    </location>
</feature>
<evidence type="ECO:0000313" key="4">
    <source>
        <dbReference type="EMBL" id="ESO94007.1"/>
    </source>
</evidence>
<dbReference type="InterPro" id="IPR012677">
    <property type="entry name" value="Nucleotide-bd_a/b_plait_sf"/>
</dbReference>
<dbReference type="InterPro" id="IPR035979">
    <property type="entry name" value="RBD_domain_sf"/>
</dbReference>
<dbReference type="OMA" id="ELMALFC"/>
<keyword evidence="1 2" id="KW-0694">RNA-binding</keyword>
<dbReference type="Pfam" id="PF00076">
    <property type="entry name" value="RRM_1"/>
    <property type="match status" value="1"/>
</dbReference>
<name>V4AB40_LOTGI</name>
<dbReference type="CTD" id="20229925"/>
<dbReference type="Proteomes" id="UP000030746">
    <property type="component" value="Unassembled WGS sequence"/>
</dbReference>
<organism evidence="4 5">
    <name type="scientific">Lottia gigantea</name>
    <name type="common">Giant owl limpet</name>
    <dbReference type="NCBI Taxonomy" id="225164"/>
    <lineage>
        <taxon>Eukaryota</taxon>
        <taxon>Metazoa</taxon>
        <taxon>Spiralia</taxon>
        <taxon>Lophotrochozoa</taxon>
        <taxon>Mollusca</taxon>
        <taxon>Gastropoda</taxon>
        <taxon>Patellogastropoda</taxon>
        <taxon>Lottioidea</taxon>
        <taxon>Lottiidae</taxon>
        <taxon>Lottia</taxon>
    </lineage>
</organism>
<dbReference type="InterPro" id="IPR045164">
    <property type="entry name" value="RBM41/RNPC3"/>
</dbReference>
<dbReference type="OrthoDB" id="277802at2759"/>
<dbReference type="GO" id="GO:0030626">
    <property type="term" value="F:U12 snRNA binding"/>
    <property type="evidence" value="ECO:0007669"/>
    <property type="project" value="TreeGrafter"/>
</dbReference>
<accession>V4AB40</accession>
<dbReference type="GO" id="GO:0005689">
    <property type="term" value="C:U12-type spliceosomal complex"/>
    <property type="evidence" value="ECO:0007669"/>
    <property type="project" value="TreeGrafter"/>
</dbReference>
<dbReference type="STRING" id="225164.V4AB40"/>
<dbReference type="PANTHER" id="PTHR16105">
    <property type="entry name" value="RNA-BINDING REGION-CONTAINING PROTEIN 3"/>
    <property type="match status" value="1"/>
</dbReference>
<dbReference type="RefSeq" id="XP_009055617.1">
    <property type="nucleotide sequence ID" value="XM_009057369.1"/>
</dbReference>
<evidence type="ECO:0000313" key="5">
    <source>
        <dbReference type="Proteomes" id="UP000030746"/>
    </source>
</evidence>
<dbReference type="GO" id="GO:0097157">
    <property type="term" value="F:pre-mRNA intronic binding"/>
    <property type="evidence" value="ECO:0007669"/>
    <property type="project" value="TreeGrafter"/>
</dbReference>
<dbReference type="HOGENOM" id="CLU_054957_0_0_1"/>
<keyword evidence="5" id="KW-1185">Reference proteome</keyword>
<dbReference type="PANTHER" id="PTHR16105:SF2">
    <property type="entry name" value="RNA-BINDING PROTEIN 41"/>
    <property type="match status" value="1"/>
</dbReference>
<dbReference type="KEGG" id="lgi:LOTGIDRAFT_104984"/>
<dbReference type="EMBL" id="KB201890">
    <property type="protein sequence ID" value="ESO94007.1"/>
    <property type="molecule type" value="Genomic_DNA"/>
</dbReference>
<dbReference type="PROSITE" id="PS50102">
    <property type="entry name" value="RRM"/>
    <property type="match status" value="1"/>
</dbReference>
<reference evidence="4 5" key="1">
    <citation type="journal article" date="2013" name="Nature">
        <title>Insights into bilaterian evolution from three spiralian genomes.</title>
        <authorList>
            <person name="Simakov O."/>
            <person name="Marletaz F."/>
            <person name="Cho S.J."/>
            <person name="Edsinger-Gonzales E."/>
            <person name="Havlak P."/>
            <person name="Hellsten U."/>
            <person name="Kuo D.H."/>
            <person name="Larsson T."/>
            <person name="Lv J."/>
            <person name="Arendt D."/>
            <person name="Savage R."/>
            <person name="Osoegawa K."/>
            <person name="de Jong P."/>
            <person name="Grimwood J."/>
            <person name="Chapman J.A."/>
            <person name="Shapiro H."/>
            <person name="Aerts A."/>
            <person name="Otillar R.P."/>
            <person name="Terry A.Y."/>
            <person name="Boore J.L."/>
            <person name="Grigoriev I.V."/>
            <person name="Lindberg D.R."/>
            <person name="Seaver E.C."/>
            <person name="Weisblat D.A."/>
            <person name="Putnam N.H."/>
            <person name="Rokhsar D.S."/>
        </authorList>
    </citation>
    <scope>NUCLEOTIDE SEQUENCE [LARGE SCALE GENOMIC DNA]</scope>
</reference>
<dbReference type="Gene3D" id="3.30.70.330">
    <property type="match status" value="1"/>
</dbReference>
<evidence type="ECO:0000256" key="2">
    <source>
        <dbReference type="PROSITE-ProRule" id="PRU00176"/>
    </source>
</evidence>
<dbReference type="AlphaFoldDB" id="V4AB40"/>
<dbReference type="InterPro" id="IPR000504">
    <property type="entry name" value="RRM_dom"/>
</dbReference>